<gene>
    <name evidence="7" type="ORF">MMYC01_210293</name>
</gene>
<comment type="cofactor">
    <cofactor evidence="1">
        <name>heme</name>
        <dbReference type="ChEBI" id="CHEBI:30413"/>
    </cofactor>
</comment>
<dbReference type="VEuPathDB" id="FungiDB:MMYC01_210293"/>
<evidence type="ECO:0000256" key="5">
    <source>
        <dbReference type="ARBA" id="ARBA00023004"/>
    </source>
</evidence>
<evidence type="ECO:0000256" key="1">
    <source>
        <dbReference type="ARBA" id="ARBA00001971"/>
    </source>
</evidence>
<keyword evidence="3" id="KW-0349">Heme</keyword>
<dbReference type="OrthoDB" id="3934656at2759"/>
<keyword evidence="4" id="KW-0479">Metal-binding</keyword>
<dbReference type="AlphaFoldDB" id="A0A175VR14"/>
<dbReference type="GO" id="GO:0004497">
    <property type="term" value="F:monooxygenase activity"/>
    <property type="evidence" value="ECO:0007669"/>
    <property type="project" value="InterPro"/>
</dbReference>
<reference evidence="7 8" key="1">
    <citation type="journal article" date="2016" name="Genome Announc.">
        <title>Genome Sequence of Madurella mycetomatis mm55, Isolated from a Human Mycetoma Case in Sudan.</title>
        <authorList>
            <person name="Smit S."/>
            <person name="Derks M.F."/>
            <person name="Bervoets S."/>
            <person name="Fahal A."/>
            <person name="van Leeuwen W."/>
            <person name="van Belkum A."/>
            <person name="van de Sande W.W."/>
        </authorList>
    </citation>
    <scope>NUCLEOTIDE SEQUENCE [LARGE SCALE GENOMIC DNA]</scope>
    <source>
        <strain evidence="8">mm55</strain>
    </source>
</reference>
<dbReference type="PANTHER" id="PTHR24305:SF232">
    <property type="entry name" value="P450, PUTATIVE (EUROFUNG)-RELATED"/>
    <property type="match status" value="1"/>
</dbReference>
<dbReference type="PANTHER" id="PTHR24305">
    <property type="entry name" value="CYTOCHROME P450"/>
    <property type="match status" value="1"/>
</dbReference>
<comment type="similarity">
    <text evidence="2">Belongs to the cytochrome P450 family.</text>
</comment>
<evidence type="ECO:0000313" key="7">
    <source>
        <dbReference type="EMBL" id="KXX73194.1"/>
    </source>
</evidence>
<dbReference type="STRING" id="100816.A0A175VR14"/>
<keyword evidence="6" id="KW-0472">Membrane</keyword>
<dbReference type="GO" id="GO:0016705">
    <property type="term" value="F:oxidoreductase activity, acting on paired donors, with incorporation or reduction of molecular oxygen"/>
    <property type="evidence" value="ECO:0007669"/>
    <property type="project" value="InterPro"/>
</dbReference>
<dbReference type="InterPro" id="IPR036396">
    <property type="entry name" value="Cyt_P450_sf"/>
</dbReference>
<dbReference type="GO" id="GO:0020037">
    <property type="term" value="F:heme binding"/>
    <property type="evidence" value="ECO:0007669"/>
    <property type="project" value="InterPro"/>
</dbReference>
<evidence type="ECO:0000313" key="8">
    <source>
        <dbReference type="Proteomes" id="UP000078237"/>
    </source>
</evidence>
<sequence>MDPILKGDLPLTWALIAKTFLLGVISVIVYRRFFHPLKDVPGPALASVSRMWHIYHILKGDQNLELVGLHEKYGHFIRLAHNEVSVSHPEGIKKILLAPLPKADWYKTAAIPDYRFQTPMSTTDPKRKIERSRNFTAGYAMSNVLRSERAIDGVISDFLAHLDSASKSRLLGTTSLNPYTAAKMVDTPLSSISVGATDNAMMALFQQFL</sequence>
<keyword evidence="6" id="KW-0812">Transmembrane</keyword>
<keyword evidence="8" id="KW-1185">Reference proteome</keyword>
<keyword evidence="6" id="KW-1133">Transmembrane helix</keyword>
<dbReference type="InterPro" id="IPR050121">
    <property type="entry name" value="Cytochrome_P450_monoxygenase"/>
</dbReference>
<evidence type="ECO:0000256" key="3">
    <source>
        <dbReference type="ARBA" id="ARBA00022617"/>
    </source>
</evidence>
<dbReference type="SUPFAM" id="SSF48264">
    <property type="entry name" value="Cytochrome P450"/>
    <property type="match status" value="1"/>
</dbReference>
<dbReference type="GO" id="GO:0005506">
    <property type="term" value="F:iron ion binding"/>
    <property type="evidence" value="ECO:0007669"/>
    <property type="project" value="InterPro"/>
</dbReference>
<protein>
    <submittedName>
        <fullName evidence="7">Pisatin demethylase</fullName>
    </submittedName>
</protein>
<evidence type="ECO:0000256" key="4">
    <source>
        <dbReference type="ARBA" id="ARBA00022723"/>
    </source>
</evidence>
<evidence type="ECO:0000256" key="2">
    <source>
        <dbReference type="ARBA" id="ARBA00010617"/>
    </source>
</evidence>
<dbReference type="Gene3D" id="1.10.630.10">
    <property type="entry name" value="Cytochrome P450"/>
    <property type="match status" value="1"/>
</dbReference>
<keyword evidence="5" id="KW-0408">Iron</keyword>
<accession>A0A175VR14</accession>
<comment type="caution">
    <text evidence="7">The sequence shown here is derived from an EMBL/GenBank/DDBJ whole genome shotgun (WGS) entry which is preliminary data.</text>
</comment>
<dbReference type="Proteomes" id="UP000078237">
    <property type="component" value="Unassembled WGS sequence"/>
</dbReference>
<dbReference type="GO" id="GO:0008168">
    <property type="term" value="F:methyltransferase activity"/>
    <property type="evidence" value="ECO:0007669"/>
    <property type="project" value="UniProtKB-KW"/>
</dbReference>
<feature type="transmembrane region" description="Helical" evidence="6">
    <location>
        <begin position="12"/>
        <end position="30"/>
    </location>
</feature>
<dbReference type="GO" id="GO:0032259">
    <property type="term" value="P:methylation"/>
    <property type="evidence" value="ECO:0007669"/>
    <property type="project" value="UniProtKB-KW"/>
</dbReference>
<dbReference type="EMBL" id="LCTW02000518">
    <property type="protein sequence ID" value="KXX73194.1"/>
    <property type="molecule type" value="Genomic_DNA"/>
</dbReference>
<organism evidence="7 8">
    <name type="scientific">Madurella mycetomatis</name>
    <dbReference type="NCBI Taxonomy" id="100816"/>
    <lineage>
        <taxon>Eukaryota</taxon>
        <taxon>Fungi</taxon>
        <taxon>Dikarya</taxon>
        <taxon>Ascomycota</taxon>
        <taxon>Pezizomycotina</taxon>
        <taxon>Sordariomycetes</taxon>
        <taxon>Sordariomycetidae</taxon>
        <taxon>Sordariales</taxon>
        <taxon>Sordariales incertae sedis</taxon>
        <taxon>Madurella</taxon>
    </lineage>
</organism>
<proteinExistence type="inferred from homology"/>
<name>A0A175VR14_9PEZI</name>
<evidence type="ECO:0000256" key="6">
    <source>
        <dbReference type="SAM" id="Phobius"/>
    </source>
</evidence>